<dbReference type="PANTHER" id="PTHR33332">
    <property type="entry name" value="REVERSE TRANSCRIPTASE DOMAIN-CONTAINING PROTEIN"/>
    <property type="match status" value="1"/>
</dbReference>
<proteinExistence type="predicted"/>
<dbReference type="EMBL" id="JAUNZN010000004">
    <property type="protein sequence ID" value="KAK4821940.1"/>
    <property type="molecule type" value="Genomic_DNA"/>
</dbReference>
<organism evidence="1 2">
    <name type="scientific">Mycteria americana</name>
    <name type="common">Wood stork</name>
    <dbReference type="NCBI Taxonomy" id="33587"/>
    <lineage>
        <taxon>Eukaryota</taxon>
        <taxon>Metazoa</taxon>
        <taxon>Chordata</taxon>
        <taxon>Craniata</taxon>
        <taxon>Vertebrata</taxon>
        <taxon>Euteleostomi</taxon>
        <taxon>Archelosauria</taxon>
        <taxon>Archosauria</taxon>
        <taxon>Dinosauria</taxon>
        <taxon>Saurischia</taxon>
        <taxon>Theropoda</taxon>
        <taxon>Coelurosauria</taxon>
        <taxon>Aves</taxon>
        <taxon>Neognathae</taxon>
        <taxon>Neoaves</taxon>
        <taxon>Aequornithes</taxon>
        <taxon>Ciconiiformes</taxon>
        <taxon>Ciconiidae</taxon>
        <taxon>Mycteria</taxon>
    </lineage>
</organism>
<protein>
    <recommendedName>
        <fullName evidence="3">Reverse transcriptase</fullName>
    </recommendedName>
</protein>
<reference evidence="1 2" key="1">
    <citation type="journal article" date="2023" name="J. Hered.">
        <title>Chromosome-level genome of the wood stork (Mycteria americana) provides insight into avian chromosome evolution.</title>
        <authorList>
            <person name="Flamio R. Jr."/>
            <person name="Ramstad K.M."/>
        </authorList>
    </citation>
    <scope>NUCLEOTIDE SEQUENCE [LARGE SCALE GENOMIC DNA]</scope>
    <source>
        <strain evidence="1">JAX WOST 10</strain>
    </source>
</reference>
<dbReference type="Proteomes" id="UP001333110">
    <property type="component" value="Unassembled WGS sequence"/>
</dbReference>
<comment type="caution">
    <text evidence="1">The sequence shown here is derived from an EMBL/GenBank/DDBJ whole genome shotgun (WGS) entry which is preliminary data.</text>
</comment>
<evidence type="ECO:0000313" key="1">
    <source>
        <dbReference type="EMBL" id="KAK4821940.1"/>
    </source>
</evidence>
<evidence type="ECO:0008006" key="3">
    <source>
        <dbReference type="Google" id="ProtNLM"/>
    </source>
</evidence>
<keyword evidence="2" id="KW-1185">Reference proteome</keyword>
<dbReference type="AlphaFoldDB" id="A0AAN7N9Y2"/>
<accession>A0AAN7N9Y2</accession>
<name>A0AAN7N9Y2_MYCAM</name>
<evidence type="ECO:0000313" key="2">
    <source>
        <dbReference type="Proteomes" id="UP001333110"/>
    </source>
</evidence>
<sequence>MVHQGHIPAGELQQLWPQLLRHPGCSSGTGLEAAKKANGILACISNSVASRTGAVIVPLHWALVRPHLECCVQCWAPHYKRDIEGLERVQRRATELGKGLEHKADGQRLRDLGLFSLEKRRLRGDLIALYNCLKGGCREVTSDRTRGNGLKLCQGRFRLDIRKFSFTERVVKHWNRLPRAGVESPSLEVFKSRLAEVLRDMV</sequence>
<gene>
    <name evidence="1" type="ORF">QYF61_004944</name>
</gene>